<dbReference type="Pfam" id="PF13377">
    <property type="entry name" value="Peripla_BP_3"/>
    <property type="match status" value="1"/>
</dbReference>
<evidence type="ECO:0000313" key="5">
    <source>
        <dbReference type="EMBL" id="MBK1854019.1"/>
    </source>
</evidence>
<dbReference type="PANTHER" id="PTHR30146:SF24">
    <property type="entry name" value="XYLOSE OPERON REGULATORY PROTEIN"/>
    <property type="match status" value="1"/>
</dbReference>
<evidence type="ECO:0000259" key="4">
    <source>
        <dbReference type="PROSITE" id="PS01124"/>
    </source>
</evidence>
<proteinExistence type="predicted"/>
<keyword evidence="6" id="KW-1185">Reference proteome</keyword>
<dbReference type="Gene3D" id="3.40.50.2300">
    <property type="match status" value="2"/>
</dbReference>
<dbReference type="EMBL" id="JAENIG010000002">
    <property type="protein sequence ID" value="MBK1854019.1"/>
    <property type="molecule type" value="Genomic_DNA"/>
</dbReference>
<evidence type="ECO:0000256" key="3">
    <source>
        <dbReference type="ARBA" id="ARBA00023163"/>
    </source>
</evidence>
<name>A0AAE2SBR8_9BACT</name>
<keyword evidence="3" id="KW-0804">Transcription</keyword>
<dbReference type="SUPFAM" id="SSF46689">
    <property type="entry name" value="Homeodomain-like"/>
    <property type="match status" value="1"/>
</dbReference>
<sequence length="355" mass="38828">MSMRSDGCDWEVWVMPMIHEKRQLAACLEGRTIAGVIARGLNKELQDFLVELEVPLVAIRGSDSSDEDVSNGLHVDDEAIGGKAGAEFEHLNLDYWGFVHWQGVAWSEARLKSFQAYADFRGATNSILSLDASERQVWDGVTKIRDWLLELPKPCGILACNDEAGVDVLHACQLAELSVPDQVAVIGVDNDRLLCESAVPPLSSIDLQAGDVGKAAAMQLRSLLGHEEVESVHISQSSIVVRESSHEIDRYLLTYQKAMDFIASKAVSGISVAEVALSCGVSRRGVERAFEKYSSETPAGVIRQQRLAAILHLLKSQPLNLEHLAQQTGFSDPAGLSNFIKRMTGKPPGAFRQDH</sequence>
<accession>A0AAE2SBR8</accession>
<dbReference type="InterPro" id="IPR028082">
    <property type="entry name" value="Peripla_BP_I"/>
</dbReference>
<dbReference type="InterPro" id="IPR018060">
    <property type="entry name" value="HTH_AraC"/>
</dbReference>
<reference evidence="5" key="1">
    <citation type="submission" date="2021-01" db="EMBL/GenBank/DDBJ databases">
        <title>Modified the classification status of verrucomicrobia.</title>
        <authorList>
            <person name="Feng X."/>
        </authorList>
    </citation>
    <scope>NUCLEOTIDE SEQUENCE</scope>
    <source>
        <strain evidence="5">5K15</strain>
    </source>
</reference>
<dbReference type="InterPro" id="IPR046335">
    <property type="entry name" value="LacI/GalR-like_sensor"/>
</dbReference>
<dbReference type="GO" id="GO:0003700">
    <property type="term" value="F:DNA-binding transcription factor activity"/>
    <property type="evidence" value="ECO:0007669"/>
    <property type="project" value="InterPro"/>
</dbReference>
<comment type="caution">
    <text evidence="5">The sequence shown here is derived from an EMBL/GenBank/DDBJ whole genome shotgun (WGS) entry which is preliminary data.</text>
</comment>
<dbReference type="Gene3D" id="1.10.10.60">
    <property type="entry name" value="Homeodomain-like"/>
    <property type="match status" value="1"/>
</dbReference>
<dbReference type="SMART" id="SM00342">
    <property type="entry name" value="HTH_ARAC"/>
    <property type="match status" value="1"/>
</dbReference>
<dbReference type="GO" id="GO:0000976">
    <property type="term" value="F:transcription cis-regulatory region binding"/>
    <property type="evidence" value="ECO:0007669"/>
    <property type="project" value="TreeGrafter"/>
</dbReference>
<dbReference type="RefSeq" id="WP_309488627.1">
    <property type="nucleotide sequence ID" value="NZ_JAENIG010000002.1"/>
</dbReference>
<keyword evidence="2" id="KW-0238">DNA-binding</keyword>
<organism evidence="5 6">
    <name type="scientific">Oceaniferula flava</name>
    <dbReference type="NCBI Taxonomy" id="2800421"/>
    <lineage>
        <taxon>Bacteria</taxon>
        <taxon>Pseudomonadati</taxon>
        <taxon>Verrucomicrobiota</taxon>
        <taxon>Verrucomicrobiia</taxon>
        <taxon>Verrucomicrobiales</taxon>
        <taxon>Verrucomicrobiaceae</taxon>
        <taxon>Oceaniferula</taxon>
    </lineage>
</organism>
<protein>
    <submittedName>
        <fullName evidence="5">Substrate-binding domain-containing protein</fullName>
    </submittedName>
</protein>
<dbReference type="PANTHER" id="PTHR30146">
    <property type="entry name" value="LACI-RELATED TRANSCRIPTIONAL REPRESSOR"/>
    <property type="match status" value="1"/>
</dbReference>
<gene>
    <name evidence="5" type="ORF">JIN83_03560</name>
</gene>
<dbReference type="InterPro" id="IPR009057">
    <property type="entry name" value="Homeodomain-like_sf"/>
</dbReference>
<dbReference type="SUPFAM" id="SSF53822">
    <property type="entry name" value="Periplasmic binding protein-like I"/>
    <property type="match status" value="1"/>
</dbReference>
<dbReference type="Proteomes" id="UP000634206">
    <property type="component" value="Unassembled WGS sequence"/>
</dbReference>
<evidence type="ECO:0000256" key="1">
    <source>
        <dbReference type="ARBA" id="ARBA00023015"/>
    </source>
</evidence>
<evidence type="ECO:0000313" key="6">
    <source>
        <dbReference type="Proteomes" id="UP000634206"/>
    </source>
</evidence>
<dbReference type="AlphaFoldDB" id="A0AAE2SBR8"/>
<dbReference type="PROSITE" id="PS01124">
    <property type="entry name" value="HTH_ARAC_FAMILY_2"/>
    <property type="match status" value="1"/>
</dbReference>
<feature type="domain" description="HTH araC/xylS-type" evidence="4">
    <location>
        <begin position="256"/>
        <end position="354"/>
    </location>
</feature>
<dbReference type="Pfam" id="PF12833">
    <property type="entry name" value="HTH_18"/>
    <property type="match status" value="1"/>
</dbReference>
<keyword evidence="1" id="KW-0805">Transcription regulation</keyword>
<evidence type="ECO:0000256" key="2">
    <source>
        <dbReference type="ARBA" id="ARBA00023125"/>
    </source>
</evidence>